<dbReference type="Pfam" id="PF15071">
    <property type="entry name" value="TMEM220"/>
    <property type="match status" value="1"/>
</dbReference>
<keyword evidence="1" id="KW-0812">Transmembrane</keyword>
<evidence type="ECO:0000256" key="1">
    <source>
        <dbReference type="SAM" id="Phobius"/>
    </source>
</evidence>
<keyword evidence="1" id="KW-1133">Transmembrane helix</keyword>
<dbReference type="AlphaFoldDB" id="G0J101"/>
<proteinExistence type="predicted"/>
<feature type="transmembrane region" description="Helical" evidence="1">
    <location>
        <begin position="99"/>
        <end position="116"/>
    </location>
</feature>
<dbReference type="OrthoDB" id="329078at2"/>
<dbReference type="KEGG" id="cmr:Cycma_1356"/>
<dbReference type="eggNOG" id="ENOG50336S7">
    <property type="taxonomic scope" value="Bacteria"/>
</dbReference>
<dbReference type="RefSeq" id="WP_014019424.1">
    <property type="nucleotide sequence ID" value="NC_015914.1"/>
</dbReference>
<accession>G0J101</accession>
<reference evidence="3" key="1">
    <citation type="submission" date="2011-07" db="EMBL/GenBank/DDBJ databases">
        <title>The complete genome of Cyclobacterium marinum DSM 745.</title>
        <authorList>
            <person name="Lucas S."/>
            <person name="Han J."/>
            <person name="Lapidus A."/>
            <person name="Bruce D."/>
            <person name="Goodwin L."/>
            <person name="Pitluck S."/>
            <person name="Peters L."/>
            <person name="Kyrpides N."/>
            <person name="Mavromatis K."/>
            <person name="Ivanova N."/>
            <person name="Ovchinnikova G."/>
            <person name="Chertkov O."/>
            <person name="Detter J.C."/>
            <person name="Tapia R."/>
            <person name="Han C."/>
            <person name="Land M."/>
            <person name="Hauser L."/>
            <person name="Markowitz V."/>
            <person name="Cheng J.-F."/>
            <person name="Hugenholtz P."/>
            <person name="Woyke T."/>
            <person name="Wu D."/>
            <person name="Tindall B."/>
            <person name="Schuetze A."/>
            <person name="Brambilla E."/>
            <person name="Klenk H.-P."/>
            <person name="Eisen J.A."/>
        </authorList>
    </citation>
    <scope>NUCLEOTIDE SEQUENCE [LARGE SCALE GENOMIC DNA]</scope>
    <source>
        <strain evidence="3">ATCC 25205 / DSM 745 / LMG 13164 / NCIMB 1802</strain>
    </source>
</reference>
<feature type="transmembrane region" description="Helical" evidence="1">
    <location>
        <begin position="7"/>
        <end position="24"/>
    </location>
</feature>
<dbReference type="STRING" id="880070.Cycma_1356"/>
<feature type="transmembrane region" description="Helical" evidence="1">
    <location>
        <begin position="55"/>
        <end position="79"/>
    </location>
</feature>
<dbReference type="HOGENOM" id="CLU_154675_0_0_10"/>
<dbReference type="InterPro" id="IPR029377">
    <property type="entry name" value="TMEM220"/>
</dbReference>
<dbReference type="Proteomes" id="UP000001635">
    <property type="component" value="Chromosome"/>
</dbReference>
<dbReference type="EMBL" id="CP002955">
    <property type="protein sequence ID" value="AEL25127.1"/>
    <property type="molecule type" value="Genomic_DNA"/>
</dbReference>
<evidence type="ECO:0008006" key="4">
    <source>
        <dbReference type="Google" id="ProtNLM"/>
    </source>
</evidence>
<organism evidence="2 3">
    <name type="scientific">Cyclobacterium marinum (strain ATCC 25205 / DSM 745 / LMG 13164 / NCIMB 1802)</name>
    <name type="common">Flectobacillus marinus</name>
    <dbReference type="NCBI Taxonomy" id="880070"/>
    <lineage>
        <taxon>Bacteria</taxon>
        <taxon>Pseudomonadati</taxon>
        <taxon>Bacteroidota</taxon>
        <taxon>Cytophagia</taxon>
        <taxon>Cytophagales</taxon>
        <taxon>Cyclobacteriaceae</taxon>
        <taxon>Cyclobacterium</taxon>
    </lineage>
</organism>
<gene>
    <name evidence="2" type="ordered locus">Cycma_1356</name>
</gene>
<sequence>MSKFWKYFFGTFSILFLLFGYWQINDPDPQWWVPIYLIASATAGFAFFGKFNINLLVILTFSYLIGAIFFWPDNIFGWIGQELEQKDLSMKTQAMEINREFFGLLICAIFFALEAIKGRSIKLRE</sequence>
<protein>
    <recommendedName>
        <fullName evidence="4">Transmembrane family 220, helix</fullName>
    </recommendedName>
</protein>
<keyword evidence="3" id="KW-1185">Reference proteome</keyword>
<evidence type="ECO:0000313" key="2">
    <source>
        <dbReference type="EMBL" id="AEL25127.1"/>
    </source>
</evidence>
<feature type="transmembrane region" description="Helical" evidence="1">
    <location>
        <begin position="30"/>
        <end position="48"/>
    </location>
</feature>
<name>G0J101_CYCMS</name>
<evidence type="ECO:0000313" key="3">
    <source>
        <dbReference type="Proteomes" id="UP000001635"/>
    </source>
</evidence>
<keyword evidence="1" id="KW-0472">Membrane</keyword>